<feature type="transmembrane region" description="Helical" evidence="1">
    <location>
        <begin position="128"/>
        <end position="148"/>
    </location>
</feature>
<reference evidence="2" key="1">
    <citation type="journal article" date="2014" name="Genome Biol. Evol.">
        <title>Pangenome evidence for extensive interdomain horizontal transfer affecting lineage core and shell genes in uncultured planktonic thaumarchaeota and euryarchaeota.</title>
        <authorList>
            <person name="Deschamps P."/>
            <person name="Zivanovic Y."/>
            <person name="Moreira D."/>
            <person name="Rodriguez-Valera F."/>
            <person name="Lopez-Garcia P."/>
        </authorList>
    </citation>
    <scope>NUCLEOTIDE SEQUENCE</scope>
</reference>
<keyword evidence="1" id="KW-0812">Transmembrane</keyword>
<keyword evidence="1" id="KW-0472">Membrane</keyword>
<dbReference type="EMBL" id="KF900659">
    <property type="protein sequence ID" value="AIF02728.1"/>
    <property type="molecule type" value="Genomic_DNA"/>
</dbReference>
<protein>
    <submittedName>
        <fullName evidence="2">Uncharacterized protein</fullName>
    </submittedName>
</protein>
<proteinExistence type="predicted"/>
<feature type="transmembrane region" description="Helical" evidence="1">
    <location>
        <begin position="160"/>
        <end position="179"/>
    </location>
</feature>
<sequence>MSPIGLQGIVDELERLSLEHSRARFETVQGEITANFGLLLADAMIYAIGFISVIIGLADIALSINPTEWLWSEGDLILLWSGVALWVCSQSLNDFKRLLPLWLRMLLKLGIGPKDFSDQSEAAQGRRAATLVIASILSAIIGWRISVLPDTIATRIGVDFHLVIYVVSVGLLLLAVYWYRLIGDGLEIEQFNR</sequence>
<dbReference type="AlphaFoldDB" id="A0A075GLV5"/>
<accession>A0A075GLV5</accession>
<evidence type="ECO:0000313" key="2">
    <source>
        <dbReference type="EMBL" id="AIF02728.1"/>
    </source>
</evidence>
<organism evidence="2">
    <name type="scientific">uncultured marine group II/III euryarchaeote KM3_159_H12</name>
    <dbReference type="NCBI Taxonomy" id="1457909"/>
    <lineage>
        <taxon>Archaea</taxon>
        <taxon>Methanobacteriati</taxon>
        <taxon>Methanobacteriota</taxon>
        <taxon>environmental samples</taxon>
    </lineage>
</organism>
<feature type="transmembrane region" description="Helical" evidence="1">
    <location>
        <begin position="43"/>
        <end position="64"/>
    </location>
</feature>
<name>A0A075GLV5_9EURY</name>
<evidence type="ECO:0000256" key="1">
    <source>
        <dbReference type="SAM" id="Phobius"/>
    </source>
</evidence>
<keyword evidence="1" id="KW-1133">Transmembrane helix</keyword>